<dbReference type="EMBL" id="PDXD01000082">
    <property type="protein sequence ID" value="RYN63533.1"/>
    <property type="molecule type" value="Genomic_DNA"/>
</dbReference>
<gene>
    <name evidence="2" type="ORF">AA0117_g12696</name>
</gene>
<accession>A0A4Q4MYQ0</accession>
<feature type="compositionally biased region" description="Low complexity" evidence="1">
    <location>
        <begin position="225"/>
        <end position="239"/>
    </location>
</feature>
<name>A0A4Q4MYQ0_ALTAL</name>
<dbReference type="GO" id="GO:0006396">
    <property type="term" value="P:RNA processing"/>
    <property type="evidence" value="ECO:0007669"/>
    <property type="project" value="InterPro"/>
</dbReference>
<dbReference type="Gene3D" id="1.10.1520.10">
    <property type="entry name" value="Ribonuclease III domain"/>
    <property type="match status" value="1"/>
</dbReference>
<proteinExistence type="predicted"/>
<comment type="caution">
    <text evidence="2">The sequence shown here is derived from an EMBL/GenBank/DDBJ whole genome shotgun (WGS) entry which is preliminary data.</text>
</comment>
<evidence type="ECO:0000313" key="3">
    <source>
        <dbReference type="Proteomes" id="UP000291422"/>
    </source>
</evidence>
<evidence type="ECO:0000256" key="1">
    <source>
        <dbReference type="SAM" id="MobiDB-lite"/>
    </source>
</evidence>
<protein>
    <recommendedName>
        <fullName evidence="4">RNase III domain-containing protein</fullName>
    </recommendedName>
</protein>
<organism evidence="2 3">
    <name type="scientific">Alternaria alternata</name>
    <name type="common">Alternaria rot fungus</name>
    <name type="synonym">Torula alternata</name>
    <dbReference type="NCBI Taxonomy" id="5599"/>
    <lineage>
        <taxon>Eukaryota</taxon>
        <taxon>Fungi</taxon>
        <taxon>Dikarya</taxon>
        <taxon>Ascomycota</taxon>
        <taxon>Pezizomycotina</taxon>
        <taxon>Dothideomycetes</taxon>
        <taxon>Pleosporomycetidae</taxon>
        <taxon>Pleosporales</taxon>
        <taxon>Pleosporineae</taxon>
        <taxon>Pleosporaceae</taxon>
        <taxon>Alternaria</taxon>
        <taxon>Alternaria sect. Alternaria</taxon>
        <taxon>Alternaria alternata complex</taxon>
    </lineage>
</organism>
<dbReference type="GO" id="GO:0004525">
    <property type="term" value="F:ribonuclease III activity"/>
    <property type="evidence" value="ECO:0007669"/>
    <property type="project" value="InterPro"/>
</dbReference>
<reference evidence="3" key="1">
    <citation type="journal article" date="2019" name="bioRxiv">
        <title>Genomics, evolutionary history and diagnostics of the Alternaria alternata species group including apple and Asian pear pathotypes.</title>
        <authorList>
            <person name="Armitage A.D."/>
            <person name="Cockerton H.M."/>
            <person name="Sreenivasaprasad S."/>
            <person name="Woodhall J.W."/>
            <person name="Lane C.R."/>
            <person name="Harrison R.J."/>
            <person name="Clarkson J.P."/>
        </authorList>
    </citation>
    <scope>NUCLEOTIDE SEQUENCE [LARGE SCALE GENOMIC DNA]</scope>
    <source>
        <strain evidence="3">FERA 1177</strain>
    </source>
</reference>
<feature type="region of interest" description="Disordered" evidence="1">
    <location>
        <begin position="221"/>
        <end position="241"/>
    </location>
</feature>
<dbReference type="SUPFAM" id="SSF69065">
    <property type="entry name" value="RNase III domain-like"/>
    <property type="match status" value="1"/>
</dbReference>
<sequence>MESVQRKIGYDFIHDDYLVNAFVAAHRSGDNSIAHDGNRGMARIGQIAVEMAETCYAVVVEKARLTDINRRKYWWKDKKKVAKACEALGLDFHIVRSDRQIGQVLSPEVLNYALNAVIGAVWLDCQAQNRNINDTCDTVSGILSQIESILNLSTTASGDQVGFPIAADDASVFSTRSATNEILDSNLGSDLDTEKASATFETYELFTVFPPDAFSESLDDLAARQSPPQQSFSEQQSSPRYDTVEHNIQGDDQRNILRSLSSSSQGVSAQSVFSLEQETVIEPTIPGAADTSVSITASKRALAGKGLRDLVGTQFACSSQRKTKRVQTESDKASAVLESLLDAERGKIDAYPGPGRAELLRHLEYPQTTQLKDPCHLFHFLYLAVGSWDTLADFASQLQNAREARRSFVLPSPSSSTASMVFDMMCRLDCERTTCILLKRYYAVQLLEEGQRFSQSDESMRLETMETFGVGNAQKGNPQVLRDAAEIKYLVSKIAPGVEDTSRAYSTVYSKVKRFRQLGKRLQILTKPFGIGMLALLPSGPSFPCFSLTDHMLSNINKNDLTDFVILLDKRQGRLLKDLSGAVAPILSTLAAFHQGHYIGPPPSLTGVEELKDIPKALLTLSTSAIDIRS</sequence>
<dbReference type="AlphaFoldDB" id="A0A4Q4MYQ0"/>
<evidence type="ECO:0008006" key="4">
    <source>
        <dbReference type="Google" id="ProtNLM"/>
    </source>
</evidence>
<dbReference type="Proteomes" id="UP000291422">
    <property type="component" value="Unassembled WGS sequence"/>
</dbReference>
<dbReference type="InterPro" id="IPR036389">
    <property type="entry name" value="RNase_III_sf"/>
</dbReference>
<evidence type="ECO:0000313" key="2">
    <source>
        <dbReference type="EMBL" id="RYN63533.1"/>
    </source>
</evidence>